<sequence length="53" mass="6488">MSETFRRQYRGLEDTEIFSRETELEMFDIVNREYEENGSFRCDFSQRKNVIAN</sequence>
<organism evidence="1">
    <name type="scientific">uncultured Rhodospirillales bacterium HF0200_01O14</name>
    <dbReference type="NCBI Taxonomy" id="710787"/>
    <lineage>
        <taxon>Bacteria</taxon>
        <taxon>Pseudomonadati</taxon>
        <taxon>Pseudomonadota</taxon>
        <taxon>Alphaproteobacteria</taxon>
        <taxon>Rhodospirillales</taxon>
        <taxon>environmental samples</taxon>
    </lineage>
</organism>
<proteinExistence type="predicted"/>
<accession>E0XTX5</accession>
<reference evidence="1" key="1">
    <citation type="journal article" date="2011" name="Environ. Microbiol.">
        <title>Time-series analyses of Monterey Bay coastal microbial picoplankton using a 'genome proxy' microarray.</title>
        <authorList>
            <person name="Rich V.I."/>
            <person name="Pham V.D."/>
            <person name="Eppley J."/>
            <person name="Shi Y."/>
            <person name="DeLong E.F."/>
        </authorList>
    </citation>
    <scope>NUCLEOTIDE SEQUENCE</scope>
</reference>
<protein>
    <submittedName>
        <fullName evidence="1">Uncharacterized protein</fullName>
    </submittedName>
</protein>
<dbReference type="EMBL" id="GU474875">
    <property type="protein sequence ID" value="ADI17866.1"/>
    <property type="molecule type" value="Genomic_DNA"/>
</dbReference>
<name>E0XTX5_9PROT</name>
<evidence type="ECO:0000313" key="1">
    <source>
        <dbReference type="EMBL" id="ADI17866.1"/>
    </source>
</evidence>
<dbReference type="AlphaFoldDB" id="E0XTX5"/>